<dbReference type="InterPro" id="IPR001650">
    <property type="entry name" value="Helicase_C-like"/>
</dbReference>
<sequence length="459" mass="49432">MSATDFASLPLAPEQLQTLAALEYHTMTPVQAESLPLMLAGRDVIAQAQTGSGKTAAFALTVLHNLNVAQYAVQALVLCPTRELAEQVAEEIRRLARSQANVKVLTLCGGVPTRDQSLSLQHGAHVIVGTPGRVLDHVSQQRLDLTQLHTLVLDEADRMLDMGFQAELDAIIEAAPVKRQTLLFSATFPPQIASLAQHLMQAPAHIEVAAIETQAPITKLFYQLSASQHGAEAVAHVLLAQQPNQAIVFCNTKREADSVFTYLHNAGFSVQALHGDMEQKDREETLLLFNNQSVRILVATDVAARGLDIKALDLVVNLGLAHDVETHTHRIGRTGRAGEAGRAISLLTTQCEYKFHLLQDTAPAPLSLQAFPDAAPTGKPAPASMATIQIQGGKKDKLRPGDIVGALTKDGGLAFEQVGKIKVQAKVAYVAVARAKAKHALALLTEDKLKGRRFRARLV</sequence>
<dbReference type="PROSITE" id="PS51192">
    <property type="entry name" value="HELICASE_ATP_BIND_1"/>
    <property type="match status" value="1"/>
</dbReference>
<dbReference type="InterPro" id="IPR012677">
    <property type="entry name" value="Nucleotide-bd_a/b_plait_sf"/>
</dbReference>
<dbReference type="SMART" id="SM00490">
    <property type="entry name" value="HELICc"/>
    <property type="match status" value="1"/>
</dbReference>
<reference evidence="12 14" key="1">
    <citation type="journal article" date="2018" name="Front. Microbiol.">
        <title>Genome-Based Analysis Reveals the Taxonomy and Diversity of the Family Idiomarinaceae.</title>
        <authorList>
            <person name="Liu Y."/>
            <person name="Lai Q."/>
            <person name="Shao Z."/>
        </authorList>
    </citation>
    <scope>NUCLEOTIDE SEQUENCE [LARGE SCALE GENOMIC DNA]</scope>
    <source>
        <strain evidence="12 14">CF12-14</strain>
    </source>
</reference>
<keyword evidence="14" id="KW-1185">Reference proteome</keyword>
<dbReference type="RefSeq" id="WP_111569853.1">
    <property type="nucleotide sequence ID" value="NZ_PIPK01000010.1"/>
</dbReference>
<evidence type="ECO:0000256" key="2">
    <source>
        <dbReference type="ARBA" id="ARBA00022801"/>
    </source>
</evidence>
<organism evidence="11 13">
    <name type="scientific">Aliidiomarina maris</name>
    <dbReference type="NCBI Taxonomy" id="531312"/>
    <lineage>
        <taxon>Bacteria</taxon>
        <taxon>Pseudomonadati</taxon>
        <taxon>Pseudomonadota</taxon>
        <taxon>Gammaproteobacteria</taxon>
        <taxon>Alteromonadales</taxon>
        <taxon>Idiomarinaceae</taxon>
        <taxon>Aliidiomarina</taxon>
    </lineage>
</organism>
<proteinExistence type="inferred from homology"/>
<dbReference type="PANTHER" id="PTHR47959">
    <property type="entry name" value="ATP-DEPENDENT RNA HELICASE RHLE-RELATED"/>
    <property type="match status" value="1"/>
</dbReference>
<dbReference type="InterPro" id="IPR044742">
    <property type="entry name" value="DEAD/DEAH_RhlB"/>
</dbReference>
<dbReference type="GO" id="GO:0016787">
    <property type="term" value="F:hydrolase activity"/>
    <property type="evidence" value="ECO:0007669"/>
    <property type="project" value="UniProtKB-KW"/>
</dbReference>
<evidence type="ECO:0000256" key="3">
    <source>
        <dbReference type="ARBA" id="ARBA00022806"/>
    </source>
</evidence>
<evidence type="ECO:0000313" key="13">
    <source>
        <dbReference type="Proteomes" id="UP000249203"/>
    </source>
</evidence>
<feature type="domain" description="Helicase ATP-binding" evidence="8">
    <location>
        <begin position="35"/>
        <end position="206"/>
    </location>
</feature>
<name>A0A327WUI5_9GAMM</name>
<evidence type="ECO:0000256" key="1">
    <source>
        <dbReference type="ARBA" id="ARBA00022741"/>
    </source>
</evidence>
<dbReference type="PANTHER" id="PTHR47959:SF1">
    <property type="entry name" value="ATP-DEPENDENT RNA HELICASE DBPA"/>
    <property type="match status" value="1"/>
</dbReference>
<evidence type="ECO:0000256" key="5">
    <source>
        <dbReference type="ARBA" id="ARBA00038437"/>
    </source>
</evidence>
<dbReference type="InterPro" id="IPR027417">
    <property type="entry name" value="P-loop_NTPase"/>
</dbReference>
<dbReference type="PROSITE" id="PS00039">
    <property type="entry name" value="DEAD_ATP_HELICASE"/>
    <property type="match status" value="1"/>
</dbReference>
<dbReference type="OrthoDB" id="9805696at2"/>
<dbReference type="InterPro" id="IPR050079">
    <property type="entry name" value="DEAD_box_RNA_helicase"/>
</dbReference>
<dbReference type="GO" id="GO:0005524">
    <property type="term" value="F:ATP binding"/>
    <property type="evidence" value="ECO:0007669"/>
    <property type="project" value="UniProtKB-KW"/>
</dbReference>
<evidence type="ECO:0000256" key="4">
    <source>
        <dbReference type="ARBA" id="ARBA00022840"/>
    </source>
</evidence>
<dbReference type="Pfam" id="PF00270">
    <property type="entry name" value="DEAD"/>
    <property type="match status" value="1"/>
</dbReference>
<feature type="domain" description="DEAD-box RNA helicase Q" evidence="10">
    <location>
        <begin position="4"/>
        <end position="32"/>
    </location>
</feature>
<dbReference type="SUPFAM" id="SSF52540">
    <property type="entry name" value="P-loop containing nucleoside triphosphate hydrolases"/>
    <property type="match status" value="1"/>
</dbReference>
<gene>
    <name evidence="11" type="ORF">B0I24_11018</name>
    <name evidence="12" type="ORF">CWE07_10945</name>
</gene>
<dbReference type="Gene3D" id="3.40.50.300">
    <property type="entry name" value="P-loop containing nucleotide triphosphate hydrolases"/>
    <property type="match status" value="2"/>
</dbReference>
<evidence type="ECO:0000259" key="10">
    <source>
        <dbReference type="PROSITE" id="PS51195"/>
    </source>
</evidence>
<dbReference type="InterPro" id="IPR011545">
    <property type="entry name" value="DEAD/DEAH_box_helicase_dom"/>
</dbReference>
<dbReference type="CDD" id="cd18787">
    <property type="entry name" value="SF2_C_DEAD"/>
    <property type="match status" value="1"/>
</dbReference>
<reference evidence="11 13" key="2">
    <citation type="submission" date="2018-06" db="EMBL/GenBank/DDBJ databases">
        <title>Genomic Encyclopedia of Type Strains, Phase III (KMG-III): the genomes of soil and plant-associated and newly described type strains.</title>
        <authorList>
            <person name="Whitman W."/>
        </authorList>
    </citation>
    <scope>NUCLEOTIDE SEQUENCE [LARGE SCALE GENOMIC DNA]</scope>
    <source>
        <strain evidence="11 13">CGMCC 1.15366</strain>
    </source>
</reference>
<evidence type="ECO:0000259" key="9">
    <source>
        <dbReference type="PROSITE" id="PS51194"/>
    </source>
</evidence>
<evidence type="ECO:0000313" key="14">
    <source>
        <dbReference type="Proteomes" id="UP000287865"/>
    </source>
</evidence>
<dbReference type="InterPro" id="IPR000629">
    <property type="entry name" value="RNA-helicase_DEAD-box_CS"/>
</dbReference>
<keyword evidence="3 7" id="KW-0347">Helicase</keyword>
<evidence type="ECO:0000256" key="7">
    <source>
        <dbReference type="RuleBase" id="RU000492"/>
    </source>
</evidence>
<feature type="short sequence motif" description="Q motif" evidence="6">
    <location>
        <begin position="4"/>
        <end position="32"/>
    </location>
</feature>
<dbReference type="GO" id="GO:0005829">
    <property type="term" value="C:cytosol"/>
    <property type="evidence" value="ECO:0007669"/>
    <property type="project" value="TreeGrafter"/>
</dbReference>
<dbReference type="AlphaFoldDB" id="A0A327WUI5"/>
<dbReference type="Pfam" id="PF00271">
    <property type="entry name" value="Helicase_C"/>
    <property type="match status" value="1"/>
</dbReference>
<dbReference type="PROSITE" id="PS51195">
    <property type="entry name" value="Q_MOTIF"/>
    <property type="match status" value="1"/>
</dbReference>
<protein>
    <submittedName>
        <fullName evidence="11">ATP-dependent RNA helicase DbpA</fullName>
    </submittedName>
</protein>
<keyword evidence="4 7" id="KW-0067">ATP-binding</keyword>
<evidence type="ECO:0000259" key="8">
    <source>
        <dbReference type="PROSITE" id="PS51192"/>
    </source>
</evidence>
<evidence type="ECO:0000256" key="6">
    <source>
        <dbReference type="PROSITE-ProRule" id="PRU00552"/>
    </source>
</evidence>
<comment type="caution">
    <text evidence="11">The sequence shown here is derived from an EMBL/GenBank/DDBJ whole genome shotgun (WGS) entry which is preliminary data.</text>
</comment>
<dbReference type="Proteomes" id="UP000287865">
    <property type="component" value="Unassembled WGS sequence"/>
</dbReference>
<evidence type="ECO:0000313" key="11">
    <source>
        <dbReference type="EMBL" id="RAJ95336.1"/>
    </source>
</evidence>
<dbReference type="Pfam" id="PF03880">
    <property type="entry name" value="DbpA"/>
    <property type="match status" value="1"/>
</dbReference>
<dbReference type="CDD" id="cd00268">
    <property type="entry name" value="DEADc"/>
    <property type="match status" value="1"/>
</dbReference>
<accession>A0A327WUI5</accession>
<dbReference type="CDD" id="cd12501">
    <property type="entry name" value="RRM_EcDbpA_like"/>
    <property type="match status" value="1"/>
</dbReference>
<dbReference type="EMBL" id="QLMD01000010">
    <property type="protein sequence ID" value="RAJ95336.1"/>
    <property type="molecule type" value="Genomic_DNA"/>
</dbReference>
<keyword evidence="2 7" id="KW-0378">Hydrolase</keyword>
<dbReference type="NCBIfam" id="NF008744">
    <property type="entry name" value="PRK11776.1"/>
    <property type="match status" value="1"/>
</dbReference>
<dbReference type="InterPro" id="IPR014014">
    <property type="entry name" value="RNA_helicase_DEAD_Q_motif"/>
</dbReference>
<dbReference type="GO" id="GO:0003724">
    <property type="term" value="F:RNA helicase activity"/>
    <property type="evidence" value="ECO:0007669"/>
    <property type="project" value="InterPro"/>
</dbReference>
<keyword evidence="1 7" id="KW-0547">Nucleotide-binding</keyword>
<dbReference type="SMART" id="SM00487">
    <property type="entry name" value="DEXDc"/>
    <property type="match status" value="1"/>
</dbReference>
<evidence type="ECO:0000313" key="12">
    <source>
        <dbReference type="EMBL" id="RUO22770.1"/>
    </source>
</evidence>
<dbReference type="InterPro" id="IPR014001">
    <property type="entry name" value="Helicase_ATP-bd"/>
</dbReference>
<comment type="similarity">
    <text evidence="5 7">Belongs to the DEAD box helicase family.</text>
</comment>
<dbReference type="Gene3D" id="3.30.70.330">
    <property type="match status" value="1"/>
</dbReference>
<dbReference type="GO" id="GO:0003676">
    <property type="term" value="F:nucleic acid binding"/>
    <property type="evidence" value="ECO:0007669"/>
    <property type="project" value="InterPro"/>
</dbReference>
<dbReference type="InterPro" id="IPR005580">
    <property type="entry name" value="DbpA/CsdA_RNA-bd_dom"/>
</dbReference>
<dbReference type="EMBL" id="PIPK01000010">
    <property type="protein sequence ID" value="RUO22770.1"/>
    <property type="molecule type" value="Genomic_DNA"/>
</dbReference>
<feature type="domain" description="Helicase C-terminal" evidence="9">
    <location>
        <begin position="216"/>
        <end position="389"/>
    </location>
</feature>
<dbReference type="Proteomes" id="UP000249203">
    <property type="component" value="Unassembled WGS sequence"/>
</dbReference>
<dbReference type="PROSITE" id="PS51194">
    <property type="entry name" value="HELICASE_CTER"/>
    <property type="match status" value="1"/>
</dbReference>